<keyword evidence="4" id="KW-0804">Transcription</keyword>
<comment type="similarity">
    <text evidence="1">Belongs to the sigma-70 factor family. ECF subfamily.</text>
</comment>
<evidence type="ECO:0000256" key="2">
    <source>
        <dbReference type="ARBA" id="ARBA00023015"/>
    </source>
</evidence>
<dbReference type="InterPro" id="IPR052704">
    <property type="entry name" value="ECF_Sigma-70_Domain"/>
</dbReference>
<evidence type="ECO:0000256" key="3">
    <source>
        <dbReference type="ARBA" id="ARBA00023082"/>
    </source>
</evidence>
<reference evidence="8" key="1">
    <citation type="submission" date="2022-10" db="EMBL/GenBank/DDBJ databases">
        <title>Streptomyces beihaiensis sp. nov., a chitin degrading actinobacterium, isolated from shrimp pond soil.</title>
        <authorList>
            <person name="Xie J."/>
            <person name="Shen N."/>
        </authorList>
    </citation>
    <scope>NUCLEOTIDE SEQUENCE</scope>
    <source>
        <strain evidence="8">GXMU-J5</strain>
    </source>
</reference>
<comment type="caution">
    <text evidence="8">The sequence shown here is derived from an EMBL/GenBank/DDBJ whole genome shotgun (WGS) entry which is preliminary data.</text>
</comment>
<feature type="region of interest" description="Disordered" evidence="5">
    <location>
        <begin position="68"/>
        <end position="102"/>
    </location>
</feature>
<feature type="domain" description="RNA polymerase sigma-70 region 2" evidence="6">
    <location>
        <begin position="8"/>
        <end position="42"/>
    </location>
</feature>
<dbReference type="InterPro" id="IPR013324">
    <property type="entry name" value="RNA_pol_sigma_r3/r4-like"/>
</dbReference>
<keyword evidence="2" id="KW-0805">Transcription regulation</keyword>
<evidence type="ECO:0000256" key="4">
    <source>
        <dbReference type="ARBA" id="ARBA00023163"/>
    </source>
</evidence>
<evidence type="ECO:0000313" key="9">
    <source>
        <dbReference type="Proteomes" id="UP001163064"/>
    </source>
</evidence>
<protein>
    <submittedName>
        <fullName evidence="8">RNA polymerase subunit sigma-24</fullName>
    </submittedName>
</protein>
<dbReference type="Pfam" id="PF04542">
    <property type="entry name" value="Sigma70_r2"/>
    <property type="match status" value="1"/>
</dbReference>
<dbReference type="EMBL" id="JAPHNL010000051">
    <property type="protein sequence ID" value="MCX3059470.1"/>
    <property type="molecule type" value="Genomic_DNA"/>
</dbReference>
<dbReference type="PANTHER" id="PTHR30173">
    <property type="entry name" value="SIGMA 19 FACTOR"/>
    <property type="match status" value="1"/>
</dbReference>
<evidence type="ECO:0000313" key="8">
    <source>
        <dbReference type="EMBL" id="MCX3059470.1"/>
    </source>
</evidence>
<dbReference type="Proteomes" id="UP001163064">
    <property type="component" value="Unassembled WGS sequence"/>
</dbReference>
<feature type="domain" description="RNA polymerase sigma factor 70 region 4 type 2" evidence="7">
    <location>
        <begin position="108"/>
        <end position="147"/>
    </location>
</feature>
<dbReference type="SUPFAM" id="SSF88659">
    <property type="entry name" value="Sigma3 and sigma4 domains of RNA polymerase sigma factors"/>
    <property type="match status" value="1"/>
</dbReference>
<organism evidence="8 9">
    <name type="scientific">Streptomyces beihaiensis</name>
    <dbReference type="NCBI Taxonomy" id="2984495"/>
    <lineage>
        <taxon>Bacteria</taxon>
        <taxon>Bacillati</taxon>
        <taxon>Actinomycetota</taxon>
        <taxon>Actinomycetes</taxon>
        <taxon>Kitasatosporales</taxon>
        <taxon>Streptomycetaceae</taxon>
        <taxon>Streptomyces</taxon>
    </lineage>
</organism>
<gene>
    <name evidence="8" type="ORF">OFY01_06750</name>
</gene>
<evidence type="ECO:0000259" key="7">
    <source>
        <dbReference type="Pfam" id="PF08281"/>
    </source>
</evidence>
<evidence type="ECO:0000256" key="5">
    <source>
        <dbReference type="SAM" id="MobiDB-lite"/>
    </source>
</evidence>
<evidence type="ECO:0000256" key="1">
    <source>
        <dbReference type="ARBA" id="ARBA00010641"/>
    </source>
</evidence>
<dbReference type="RefSeq" id="WP_266597296.1">
    <property type="nucleotide sequence ID" value="NZ_JAPHNL010000051.1"/>
</dbReference>
<proteinExistence type="inferred from homology"/>
<keyword evidence="9" id="KW-1185">Reference proteome</keyword>
<feature type="compositionally biased region" description="Basic residues" evidence="5">
    <location>
        <begin position="69"/>
        <end position="78"/>
    </location>
</feature>
<sequence length="245" mass="26298">MSRRIEEFEELRPLLFSIAHRILGSESDAEDAVREARIRYEAAPAVSAPLNEFLPDMVAQVSEDIRCSARPRPRRQPGHGRAIGLPGRTPEPRGPAEPAGPSAATAVALLERLPPLERAYFVLREIFGCDTARIASAMGRPEADCRRLGAAVSRAGGRRNGPPLWPGVITGSERVARAMAAVFPALLTIGVTMEQQAVLSGPGIVFRDRTGAVLSALALELLDGRIQTIRWVRDPLTGSVADAAS</sequence>
<dbReference type="PANTHER" id="PTHR30173:SF36">
    <property type="entry name" value="ECF RNA POLYMERASE SIGMA FACTOR SIGJ"/>
    <property type="match status" value="1"/>
</dbReference>
<accession>A0ABT3TTQ9</accession>
<evidence type="ECO:0000259" key="6">
    <source>
        <dbReference type="Pfam" id="PF04542"/>
    </source>
</evidence>
<dbReference type="InterPro" id="IPR007627">
    <property type="entry name" value="RNA_pol_sigma70_r2"/>
</dbReference>
<keyword evidence="3" id="KW-0731">Sigma factor</keyword>
<dbReference type="InterPro" id="IPR013249">
    <property type="entry name" value="RNA_pol_sigma70_r4_t2"/>
</dbReference>
<name>A0ABT3TTQ9_9ACTN</name>
<dbReference type="Gene3D" id="1.10.10.10">
    <property type="entry name" value="Winged helix-like DNA-binding domain superfamily/Winged helix DNA-binding domain"/>
    <property type="match status" value="1"/>
</dbReference>
<dbReference type="InterPro" id="IPR036388">
    <property type="entry name" value="WH-like_DNA-bd_sf"/>
</dbReference>
<dbReference type="Pfam" id="PF08281">
    <property type="entry name" value="Sigma70_r4_2"/>
    <property type="match status" value="1"/>
</dbReference>